<keyword evidence="3" id="KW-1185">Reference proteome</keyword>
<reference evidence="2 3" key="1">
    <citation type="journal article" date="2016" name="Sci. Rep.">
        <title>Draft genome sequencing and secretome analysis of fungal phytopathogen Ascochyta rabiei provides insight into the necrotrophic effector repertoire.</title>
        <authorList>
            <person name="Verma S."/>
            <person name="Gazara R.K."/>
            <person name="Nizam S."/>
            <person name="Parween S."/>
            <person name="Chattopadhyay D."/>
            <person name="Verma P.K."/>
        </authorList>
    </citation>
    <scope>NUCLEOTIDE SEQUENCE [LARGE SCALE GENOMIC DNA]</scope>
    <source>
        <strain evidence="2 3">ArDII</strain>
    </source>
</reference>
<dbReference type="AlphaFoldDB" id="A0A162XEV2"/>
<dbReference type="EMBL" id="JYNV01000291">
    <property type="protein sequence ID" value="KZM19507.1"/>
    <property type="molecule type" value="Genomic_DNA"/>
</dbReference>
<feature type="compositionally biased region" description="Basic and acidic residues" evidence="1">
    <location>
        <begin position="33"/>
        <end position="51"/>
    </location>
</feature>
<sequence>MSGICTANPPASLPPPVNEAGVLELVVTRDDGERDVDARVMEDSSADKLDSKAPSSDGVAELSEEVGTTTTASEALEFSVSSAVVGVAVALGTAPTRLANVVASAGVEKTSVLISWAKMLDAALSSVAVVL</sequence>
<protein>
    <submittedName>
        <fullName evidence="2">Uncharacterized protein</fullName>
    </submittedName>
</protein>
<feature type="region of interest" description="Disordered" evidence="1">
    <location>
        <begin position="33"/>
        <end position="67"/>
    </location>
</feature>
<name>A0A162XEV2_DIDRA</name>
<organism evidence="2 3">
    <name type="scientific">Didymella rabiei</name>
    <name type="common">Chickpea ascochyta blight fungus</name>
    <name type="synonym">Mycosphaerella rabiei</name>
    <dbReference type="NCBI Taxonomy" id="5454"/>
    <lineage>
        <taxon>Eukaryota</taxon>
        <taxon>Fungi</taxon>
        <taxon>Dikarya</taxon>
        <taxon>Ascomycota</taxon>
        <taxon>Pezizomycotina</taxon>
        <taxon>Dothideomycetes</taxon>
        <taxon>Pleosporomycetidae</taxon>
        <taxon>Pleosporales</taxon>
        <taxon>Pleosporineae</taxon>
        <taxon>Didymellaceae</taxon>
        <taxon>Ascochyta</taxon>
    </lineage>
</organism>
<evidence type="ECO:0000256" key="1">
    <source>
        <dbReference type="SAM" id="MobiDB-lite"/>
    </source>
</evidence>
<accession>A0A162XEV2</accession>
<dbReference type="Proteomes" id="UP000076837">
    <property type="component" value="Unassembled WGS sequence"/>
</dbReference>
<evidence type="ECO:0000313" key="3">
    <source>
        <dbReference type="Proteomes" id="UP000076837"/>
    </source>
</evidence>
<proteinExistence type="predicted"/>
<gene>
    <name evidence="2" type="ORF">ST47_g9426</name>
</gene>
<evidence type="ECO:0000313" key="2">
    <source>
        <dbReference type="EMBL" id="KZM19507.1"/>
    </source>
</evidence>
<comment type="caution">
    <text evidence="2">The sequence shown here is derived from an EMBL/GenBank/DDBJ whole genome shotgun (WGS) entry which is preliminary data.</text>
</comment>